<dbReference type="Pfam" id="PF01841">
    <property type="entry name" value="Transglut_core"/>
    <property type="match status" value="1"/>
</dbReference>
<name>A0A4R2P1S5_9FLAO</name>
<dbReference type="InterPro" id="IPR052557">
    <property type="entry name" value="CAP/Cytokinesis_protein"/>
</dbReference>
<dbReference type="SUPFAM" id="SSF54001">
    <property type="entry name" value="Cysteine proteinases"/>
    <property type="match status" value="1"/>
</dbReference>
<feature type="domain" description="Transglutaminase-like" evidence="1">
    <location>
        <begin position="105"/>
        <end position="172"/>
    </location>
</feature>
<evidence type="ECO:0000313" key="3">
    <source>
        <dbReference type="Proteomes" id="UP000294564"/>
    </source>
</evidence>
<dbReference type="Proteomes" id="UP000294564">
    <property type="component" value="Unassembled WGS sequence"/>
</dbReference>
<protein>
    <submittedName>
        <fullName evidence="2">Transglutaminase superfamily protein</fullName>
    </submittedName>
</protein>
<dbReference type="EMBL" id="SLXM01000001">
    <property type="protein sequence ID" value="TCP28653.1"/>
    <property type="molecule type" value="Genomic_DNA"/>
</dbReference>
<dbReference type="InterPro" id="IPR038765">
    <property type="entry name" value="Papain-like_cys_pep_sf"/>
</dbReference>
<dbReference type="InterPro" id="IPR002931">
    <property type="entry name" value="Transglutaminase-like"/>
</dbReference>
<dbReference type="PANTHER" id="PTHR46333:SF2">
    <property type="entry name" value="CYTOKINESIS PROTEIN 3"/>
    <property type="match status" value="1"/>
</dbReference>
<sequence length="316" mass="36395">MRVLIFTLFLSFIGFAQDFSEINLKIKAYPKSLTAEQLAKKISKDFSNKETQTKAVYSWLTANIRYDLEEFYNPNRATKVSFQYQTLEERDRKLKAIKDEIVHETMTSRKAVCEGYAQTFSKVCTLLHIENEVIEGYVRASSNRIGRPLEGPNHSWNAVKLNGKWIYVDATWGAGSENNGRWIRKFNSYYYNIPKDKYFKTHLPEKSIWRLRVGRMEKEEYYNQPIYSHEFLKSDIKLVTPTSGILSKKSNGSVQMELKNATDKEILVGFLGSTMAVKPSIEIKGNTTKVTIIPPNGAKALFLLIDREVAIEFLVQ</sequence>
<reference evidence="2 3" key="1">
    <citation type="submission" date="2019-03" db="EMBL/GenBank/DDBJ databases">
        <title>Genomic Encyclopedia of Type Strains, Phase IV (KMG-IV): sequencing the most valuable type-strain genomes for metagenomic binning, comparative biology and taxonomic classification.</title>
        <authorList>
            <person name="Goeker M."/>
        </authorList>
    </citation>
    <scope>NUCLEOTIDE SEQUENCE [LARGE SCALE GENOMIC DNA]</scope>
    <source>
        <strain evidence="2 3">DSM 14836</strain>
    </source>
</reference>
<evidence type="ECO:0000313" key="2">
    <source>
        <dbReference type="EMBL" id="TCP28653.1"/>
    </source>
</evidence>
<keyword evidence="3" id="KW-1185">Reference proteome</keyword>
<accession>A0A4R2P1S5</accession>
<comment type="caution">
    <text evidence="2">The sequence shown here is derived from an EMBL/GenBank/DDBJ whole genome shotgun (WGS) entry which is preliminary data.</text>
</comment>
<dbReference type="GO" id="GO:0005737">
    <property type="term" value="C:cytoplasm"/>
    <property type="evidence" value="ECO:0007669"/>
    <property type="project" value="TreeGrafter"/>
</dbReference>
<organism evidence="2 3">
    <name type="scientific">Tenacibaculum skagerrakense</name>
    <dbReference type="NCBI Taxonomy" id="186571"/>
    <lineage>
        <taxon>Bacteria</taxon>
        <taxon>Pseudomonadati</taxon>
        <taxon>Bacteroidota</taxon>
        <taxon>Flavobacteriia</taxon>
        <taxon>Flavobacteriales</taxon>
        <taxon>Flavobacteriaceae</taxon>
        <taxon>Tenacibaculum</taxon>
    </lineage>
</organism>
<gene>
    <name evidence="2" type="ORF">EV195_101833</name>
</gene>
<dbReference type="OrthoDB" id="9788327at2"/>
<dbReference type="PANTHER" id="PTHR46333">
    <property type="entry name" value="CYTOKINESIS PROTEIN 3"/>
    <property type="match status" value="1"/>
</dbReference>
<proteinExistence type="predicted"/>
<dbReference type="AlphaFoldDB" id="A0A4R2P1S5"/>
<dbReference type="RefSeq" id="WP_132793201.1">
    <property type="nucleotide sequence ID" value="NZ_SLXM01000001.1"/>
</dbReference>
<dbReference type="Gene3D" id="3.10.620.30">
    <property type="match status" value="1"/>
</dbReference>
<evidence type="ECO:0000259" key="1">
    <source>
        <dbReference type="SMART" id="SM00460"/>
    </source>
</evidence>
<dbReference type="SMART" id="SM00460">
    <property type="entry name" value="TGc"/>
    <property type="match status" value="1"/>
</dbReference>